<accession>A0A6C0I6D5</accession>
<name>A0A6C0I6D5_9ZZZZ</name>
<proteinExistence type="predicted"/>
<dbReference type="EMBL" id="MN740117">
    <property type="protein sequence ID" value="QHT88464.1"/>
    <property type="molecule type" value="Genomic_DNA"/>
</dbReference>
<sequence length="78" mass="8980">MVPVLVIKTYLLYQLDLEPVLIIKDQTQSQSDSNQGKEIKVLLLLRSDMVPEAITKLQMLLLLGIRQEIQAKDYIQLQ</sequence>
<protein>
    <submittedName>
        <fullName evidence="1">Uncharacterized protein</fullName>
    </submittedName>
</protein>
<reference evidence="1" key="1">
    <citation type="journal article" date="2020" name="Nature">
        <title>Giant virus diversity and host interactions through global metagenomics.</title>
        <authorList>
            <person name="Schulz F."/>
            <person name="Roux S."/>
            <person name="Paez-Espino D."/>
            <person name="Jungbluth S."/>
            <person name="Walsh D.A."/>
            <person name="Denef V.J."/>
            <person name="McMahon K.D."/>
            <person name="Konstantinidis K.T."/>
            <person name="Eloe-Fadrosh E.A."/>
            <person name="Kyrpides N.C."/>
            <person name="Woyke T."/>
        </authorList>
    </citation>
    <scope>NUCLEOTIDE SEQUENCE</scope>
    <source>
        <strain evidence="1">GVMAG-M-3300023184-50</strain>
    </source>
</reference>
<evidence type="ECO:0000313" key="1">
    <source>
        <dbReference type="EMBL" id="QHT88464.1"/>
    </source>
</evidence>
<organism evidence="1">
    <name type="scientific">viral metagenome</name>
    <dbReference type="NCBI Taxonomy" id="1070528"/>
    <lineage>
        <taxon>unclassified sequences</taxon>
        <taxon>metagenomes</taxon>
        <taxon>organismal metagenomes</taxon>
    </lineage>
</organism>
<dbReference type="AlphaFoldDB" id="A0A6C0I6D5"/>